<dbReference type="AlphaFoldDB" id="A0A7G2CIL1"/>
<dbReference type="Proteomes" id="UP000515908">
    <property type="component" value="Chromosome 12"/>
</dbReference>
<dbReference type="SUPFAM" id="SSF53335">
    <property type="entry name" value="S-adenosyl-L-methionine-dependent methyltransferases"/>
    <property type="match status" value="1"/>
</dbReference>
<dbReference type="VEuPathDB" id="TriTrypDB:ADEAN_000624700"/>
<keyword evidence="1" id="KW-0808">Transferase</keyword>
<dbReference type="InterPro" id="IPR007884">
    <property type="entry name" value="METL9"/>
</dbReference>
<proteinExistence type="predicted"/>
<name>A0A7G2CIL1_9TRYP</name>
<keyword evidence="2" id="KW-1185">Reference proteome</keyword>
<evidence type="ECO:0000313" key="2">
    <source>
        <dbReference type="Proteomes" id="UP000515908"/>
    </source>
</evidence>
<sequence>MYVFSTEQARRLLRPAGVSLEEYEAGKGTEAKFEKLLDIGAGDGGVTEKLEPLMGDVRNIFATEYSRTMRWRLGRRGYTVLGHENPFEKVNPTTQQPERSSYDLIALLNVLDRIDTPLDILQNIHASLTPSGYLLLAVVLPWCPFVEEGKRQVRPSQSLPMDGGKCCEGAKFEDSFSRLVENVLEPAGFELVRWTKLPYLCQGNLKLEYAVLHDAVMVLRKKEEQAP</sequence>
<organism evidence="1 2">
    <name type="scientific">Angomonas deanei</name>
    <dbReference type="NCBI Taxonomy" id="59799"/>
    <lineage>
        <taxon>Eukaryota</taxon>
        <taxon>Discoba</taxon>
        <taxon>Euglenozoa</taxon>
        <taxon>Kinetoplastea</taxon>
        <taxon>Metakinetoplastina</taxon>
        <taxon>Trypanosomatida</taxon>
        <taxon>Trypanosomatidae</taxon>
        <taxon>Strigomonadinae</taxon>
        <taxon>Angomonas</taxon>
    </lineage>
</organism>
<dbReference type="GO" id="GO:0106370">
    <property type="term" value="F:protein-L-histidine N-pros-methyltransferase activity"/>
    <property type="evidence" value="ECO:0007669"/>
    <property type="project" value="InterPro"/>
</dbReference>
<dbReference type="Gene3D" id="3.40.50.150">
    <property type="entry name" value="Vaccinia Virus protein VP39"/>
    <property type="match status" value="1"/>
</dbReference>
<keyword evidence="1" id="KW-0489">Methyltransferase</keyword>
<dbReference type="OrthoDB" id="199041at2759"/>
<dbReference type="CDD" id="cd02440">
    <property type="entry name" value="AdoMet_MTases"/>
    <property type="match status" value="1"/>
</dbReference>
<protein>
    <submittedName>
        <fullName evidence="1">DREV methyltransferase/Methyltransferase domain containing protein, putative</fullName>
    </submittedName>
</protein>
<dbReference type="PANTHER" id="PTHR12890:SF0">
    <property type="entry name" value="PROTEIN-L-HISTIDINE N-PROS-METHYLTRANSFERASE"/>
    <property type="match status" value="1"/>
</dbReference>
<reference evidence="1 2" key="1">
    <citation type="submission" date="2020-08" db="EMBL/GenBank/DDBJ databases">
        <authorList>
            <person name="Newling K."/>
            <person name="Davey J."/>
            <person name="Forrester S."/>
        </authorList>
    </citation>
    <scope>NUCLEOTIDE SEQUENCE [LARGE SCALE GENOMIC DNA]</scope>
    <source>
        <strain evidence="2">Crithidia deanei Carvalho (ATCC PRA-265)</strain>
    </source>
</reference>
<accession>A0A7G2CIL1</accession>
<gene>
    <name evidence="1" type="ORF">ADEAN_000624700</name>
</gene>
<dbReference type="EMBL" id="LR877156">
    <property type="protein sequence ID" value="CAD2218754.1"/>
    <property type="molecule type" value="Genomic_DNA"/>
</dbReference>
<evidence type="ECO:0000313" key="1">
    <source>
        <dbReference type="EMBL" id="CAD2218754.1"/>
    </source>
</evidence>
<dbReference type="InterPro" id="IPR029063">
    <property type="entry name" value="SAM-dependent_MTases_sf"/>
</dbReference>
<dbReference type="PANTHER" id="PTHR12890">
    <property type="entry name" value="DREV PROTEIN"/>
    <property type="match status" value="1"/>
</dbReference>
<dbReference type="Pfam" id="PF05219">
    <property type="entry name" value="DREV"/>
    <property type="match status" value="1"/>
</dbReference>
<dbReference type="GO" id="GO:0032259">
    <property type="term" value="P:methylation"/>
    <property type="evidence" value="ECO:0007669"/>
    <property type="project" value="UniProtKB-KW"/>
</dbReference>